<accession>C7GBJ7</accession>
<sequence>MKEIHPFLPKSNGDLEENGRNEWKMKEIPPFLSQFNENLEENGRKRYKDEANSPRK</sequence>
<dbReference type="GeneID" id="61435447"/>
<evidence type="ECO:0000256" key="1">
    <source>
        <dbReference type="SAM" id="MobiDB-lite"/>
    </source>
</evidence>
<name>C7GBJ7_9FIRM</name>
<dbReference type="HOGENOM" id="CLU_3011508_0_0_9"/>
<comment type="caution">
    <text evidence="2">The sequence shown here is derived from an EMBL/GenBank/DDBJ whole genome shotgun (WGS) entry which is preliminary data.</text>
</comment>
<protein>
    <submittedName>
        <fullName evidence="2">Uncharacterized protein</fullName>
    </submittedName>
</protein>
<evidence type="ECO:0000313" key="2">
    <source>
        <dbReference type="EMBL" id="EEV00804.1"/>
    </source>
</evidence>
<organism evidence="2 3">
    <name type="scientific">Roseburia intestinalis L1-82</name>
    <dbReference type="NCBI Taxonomy" id="536231"/>
    <lineage>
        <taxon>Bacteria</taxon>
        <taxon>Bacillati</taxon>
        <taxon>Bacillota</taxon>
        <taxon>Clostridia</taxon>
        <taxon>Lachnospirales</taxon>
        <taxon>Lachnospiraceae</taxon>
        <taxon>Roseburia</taxon>
    </lineage>
</organism>
<evidence type="ECO:0000313" key="3">
    <source>
        <dbReference type="Proteomes" id="UP000004828"/>
    </source>
</evidence>
<proteinExistence type="predicted"/>
<dbReference type="AlphaFoldDB" id="C7GBJ7"/>
<dbReference type="RefSeq" id="WP_006857382.1">
    <property type="nucleotide sequence ID" value="NZ_GG692724.1"/>
</dbReference>
<feature type="region of interest" description="Disordered" evidence="1">
    <location>
        <begin position="1"/>
        <end position="56"/>
    </location>
</feature>
<feature type="compositionally biased region" description="Basic and acidic residues" evidence="1">
    <location>
        <begin position="41"/>
        <end position="56"/>
    </location>
</feature>
<gene>
    <name evidence="2" type="ORF">ROSINTL182_07281</name>
</gene>
<dbReference type="Proteomes" id="UP000004828">
    <property type="component" value="Unassembled WGS sequence"/>
</dbReference>
<reference evidence="2 3" key="1">
    <citation type="submission" date="2009-08" db="EMBL/GenBank/DDBJ databases">
        <authorList>
            <person name="Weinstock G."/>
            <person name="Sodergren E."/>
            <person name="Clifton S."/>
            <person name="Fulton L."/>
            <person name="Fulton B."/>
            <person name="Courtney L."/>
            <person name="Fronick C."/>
            <person name="Harrison M."/>
            <person name="Strong C."/>
            <person name="Farmer C."/>
            <person name="Delahaunty K."/>
            <person name="Markovic C."/>
            <person name="Hall O."/>
            <person name="Minx P."/>
            <person name="Tomlinson C."/>
            <person name="Mitreva M."/>
            <person name="Nelson J."/>
            <person name="Hou S."/>
            <person name="Wollam A."/>
            <person name="Pepin K.H."/>
            <person name="Johnson M."/>
            <person name="Bhonagiri V."/>
            <person name="Nash W.E."/>
            <person name="Warren W."/>
            <person name="Chinwalla A."/>
            <person name="Mardis E.R."/>
            <person name="Wilson R.K."/>
        </authorList>
    </citation>
    <scope>NUCLEOTIDE SEQUENCE [LARGE SCALE GENOMIC DNA]</scope>
    <source>
        <strain evidence="2 3">L1-82</strain>
    </source>
</reference>
<dbReference type="EMBL" id="ABYJ02000104">
    <property type="protein sequence ID" value="EEV00804.1"/>
    <property type="molecule type" value="Genomic_DNA"/>
</dbReference>
<feature type="compositionally biased region" description="Basic and acidic residues" evidence="1">
    <location>
        <begin position="17"/>
        <end position="27"/>
    </location>
</feature>